<evidence type="ECO:0000256" key="1">
    <source>
        <dbReference type="ARBA" id="ARBA00022630"/>
    </source>
</evidence>
<evidence type="ECO:0000256" key="3">
    <source>
        <dbReference type="ARBA" id="ARBA00022991"/>
    </source>
</evidence>
<dbReference type="SUPFAM" id="SSF55785">
    <property type="entry name" value="PYP-like sensor domain (PAS domain)"/>
    <property type="match status" value="1"/>
</dbReference>
<feature type="compositionally biased region" description="Low complexity" evidence="4">
    <location>
        <begin position="443"/>
        <end position="464"/>
    </location>
</feature>
<evidence type="ECO:0000256" key="2">
    <source>
        <dbReference type="ARBA" id="ARBA00022643"/>
    </source>
</evidence>
<feature type="region of interest" description="Disordered" evidence="4">
    <location>
        <begin position="390"/>
        <end position="464"/>
    </location>
</feature>
<feature type="compositionally biased region" description="Polar residues" evidence="4">
    <location>
        <begin position="83"/>
        <end position="101"/>
    </location>
</feature>
<feature type="compositionally biased region" description="Low complexity" evidence="4">
    <location>
        <begin position="576"/>
        <end position="587"/>
    </location>
</feature>
<gene>
    <name evidence="6" type="ORF">F5X68DRAFT_209406</name>
</gene>
<protein>
    <recommendedName>
        <fullName evidence="5">PAS domain-containing protein</fullName>
    </recommendedName>
</protein>
<feature type="compositionally biased region" description="Basic and acidic residues" evidence="4">
    <location>
        <begin position="414"/>
        <end position="424"/>
    </location>
</feature>
<dbReference type="PANTHER" id="PTHR47429">
    <property type="entry name" value="PROTEIN TWIN LOV 1"/>
    <property type="match status" value="1"/>
</dbReference>
<dbReference type="Proteomes" id="UP000770015">
    <property type="component" value="Unassembled WGS sequence"/>
</dbReference>
<keyword evidence="7" id="KW-1185">Reference proteome</keyword>
<reference evidence="6" key="1">
    <citation type="journal article" date="2021" name="Nat. Commun.">
        <title>Genetic determinants of endophytism in the Arabidopsis root mycobiome.</title>
        <authorList>
            <person name="Mesny F."/>
            <person name="Miyauchi S."/>
            <person name="Thiergart T."/>
            <person name="Pickel B."/>
            <person name="Atanasova L."/>
            <person name="Karlsson M."/>
            <person name="Huettel B."/>
            <person name="Barry K.W."/>
            <person name="Haridas S."/>
            <person name="Chen C."/>
            <person name="Bauer D."/>
            <person name="Andreopoulos W."/>
            <person name="Pangilinan J."/>
            <person name="LaButti K."/>
            <person name="Riley R."/>
            <person name="Lipzen A."/>
            <person name="Clum A."/>
            <person name="Drula E."/>
            <person name="Henrissat B."/>
            <person name="Kohler A."/>
            <person name="Grigoriev I.V."/>
            <person name="Martin F.M."/>
            <person name="Hacquard S."/>
        </authorList>
    </citation>
    <scope>NUCLEOTIDE SEQUENCE</scope>
    <source>
        <strain evidence="6">MPI-SDFR-AT-0117</strain>
    </source>
</reference>
<dbReference type="InterPro" id="IPR035965">
    <property type="entry name" value="PAS-like_dom_sf"/>
</dbReference>
<evidence type="ECO:0000313" key="7">
    <source>
        <dbReference type="Proteomes" id="UP000770015"/>
    </source>
</evidence>
<keyword evidence="2" id="KW-0288">FMN</keyword>
<dbReference type="PANTHER" id="PTHR47429:SF2">
    <property type="entry name" value="PROTEIN TWIN LOV 1"/>
    <property type="match status" value="1"/>
</dbReference>
<feature type="region of interest" description="Disordered" evidence="4">
    <location>
        <begin position="568"/>
        <end position="611"/>
    </location>
</feature>
<dbReference type="CDD" id="cd00130">
    <property type="entry name" value="PAS"/>
    <property type="match status" value="1"/>
</dbReference>
<comment type="caution">
    <text evidence="6">The sequence shown here is derived from an EMBL/GenBank/DDBJ whole genome shotgun (WGS) entry which is preliminary data.</text>
</comment>
<dbReference type="InterPro" id="IPR000014">
    <property type="entry name" value="PAS"/>
</dbReference>
<sequence>MPRQSDPLTPPHSGAQRAGLYHKHAPGLAIDTVAANFSRIRPAAVSPPVTPYSARHDKLSHRLRSNSGLSLHTNEDALRRYTDYNSDGSPRTPTFDNSVTWGSIDGVASGSRQTPRRPMPPPPQQTEQALPIPDFFSQKVFQAVLANPSTRDRFVRFARKSGATADIDFLLGIATYARSLAQFVDQLSSVPRPVDLPFSVSRSLNVDLKHLSSSVLPGLDTVFSESKHFVEQRVRDEVFPGFVAQQLSLRAAAALTDERTSRASDLRGLGTAFCLADAEVVDNPIISVSDGFLSLTGYTKEEVLLRSCSFLQGARSDQQTAARISEAVGQGKESTEVILNYRRDSWPFWNMLCLFPITDTNGIVRRWLGAQINVSETLANTDDILRSLSYGPLEPDSSDAEFDGDDSPVGRRPSTRDCGPDRKSNSRPRSGSTRGFFKQFKKSSSSSTHSHTPSGSISLPSASSISIDSKPDTLNHYSRFLLLRQSDPSPTSHRISKVPSLRVAYASPAALEALDINASPAAFQHDDVFSFLSDEVGSPSVTKSFRSTVQQRVLREGHCERLNVVLSRSQPHRRQTSMSISLTSRSTSDIRDGLSDKERRPSRPVSRSGFASFVGGETSRADMLASHWAPLKDAAGLVEYVVVILTPA</sequence>
<dbReference type="EMBL" id="JAGSXJ010000014">
    <property type="protein sequence ID" value="KAH6685849.1"/>
    <property type="molecule type" value="Genomic_DNA"/>
</dbReference>
<dbReference type="Pfam" id="PF13426">
    <property type="entry name" value="PAS_9"/>
    <property type="match status" value="1"/>
</dbReference>
<accession>A0A9P8VAS8</accession>
<keyword evidence="1" id="KW-0285">Flavoprotein</keyword>
<evidence type="ECO:0000256" key="4">
    <source>
        <dbReference type="SAM" id="MobiDB-lite"/>
    </source>
</evidence>
<organism evidence="6 7">
    <name type="scientific">Plectosphaerella plurivora</name>
    <dbReference type="NCBI Taxonomy" id="936078"/>
    <lineage>
        <taxon>Eukaryota</taxon>
        <taxon>Fungi</taxon>
        <taxon>Dikarya</taxon>
        <taxon>Ascomycota</taxon>
        <taxon>Pezizomycotina</taxon>
        <taxon>Sordariomycetes</taxon>
        <taxon>Hypocreomycetidae</taxon>
        <taxon>Glomerellales</taxon>
        <taxon>Plectosphaerellaceae</taxon>
        <taxon>Plectosphaerella</taxon>
    </lineage>
</organism>
<feature type="region of interest" description="Disordered" evidence="4">
    <location>
        <begin position="83"/>
        <end position="126"/>
    </location>
</feature>
<feature type="compositionally biased region" description="Acidic residues" evidence="4">
    <location>
        <begin position="396"/>
        <end position="406"/>
    </location>
</feature>
<proteinExistence type="predicted"/>
<feature type="domain" description="PAS" evidence="5">
    <location>
        <begin position="281"/>
        <end position="376"/>
    </location>
</feature>
<dbReference type="AlphaFoldDB" id="A0A9P8VAS8"/>
<feature type="region of interest" description="Disordered" evidence="4">
    <location>
        <begin position="1"/>
        <end position="22"/>
    </location>
</feature>
<feature type="compositionally biased region" description="Basic and acidic residues" evidence="4">
    <location>
        <begin position="588"/>
        <end position="601"/>
    </location>
</feature>
<evidence type="ECO:0000259" key="5">
    <source>
        <dbReference type="Pfam" id="PF13426"/>
    </source>
</evidence>
<keyword evidence="3" id="KW-0157">Chromophore</keyword>
<dbReference type="OrthoDB" id="447251at2759"/>
<dbReference type="Gene3D" id="3.30.450.20">
    <property type="entry name" value="PAS domain"/>
    <property type="match status" value="1"/>
</dbReference>
<evidence type="ECO:0000313" key="6">
    <source>
        <dbReference type="EMBL" id="KAH6685849.1"/>
    </source>
</evidence>
<dbReference type="GO" id="GO:0005634">
    <property type="term" value="C:nucleus"/>
    <property type="evidence" value="ECO:0007669"/>
    <property type="project" value="TreeGrafter"/>
</dbReference>
<name>A0A9P8VAS8_9PEZI</name>